<dbReference type="GO" id="GO:0004518">
    <property type="term" value="F:nuclease activity"/>
    <property type="evidence" value="ECO:0007669"/>
    <property type="project" value="UniProtKB-KW"/>
</dbReference>
<dbReference type="Proteomes" id="UP000050331">
    <property type="component" value="Chromosome"/>
</dbReference>
<evidence type="ECO:0000256" key="3">
    <source>
        <dbReference type="ARBA" id="ARBA00022801"/>
    </source>
</evidence>
<dbReference type="Pfam" id="PF08774">
    <property type="entry name" value="VRR_NUC"/>
    <property type="match status" value="1"/>
</dbReference>
<name>A0A0U3NV51_9BACI</name>
<dbReference type="GO" id="GO:0003676">
    <property type="term" value="F:nucleic acid binding"/>
    <property type="evidence" value="ECO:0007669"/>
    <property type="project" value="InterPro"/>
</dbReference>
<accession>A0A0U3NV51</accession>
<dbReference type="RefSeq" id="WP_068447970.1">
    <property type="nucleotide sequence ID" value="NZ_CP013862.1"/>
</dbReference>
<evidence type="ECO:0000313" key="6">
    <source>
        <dbReference type="Proteomes" id="UP000050331"/>
    </source>
</evidence>
<protein>
    <recommendedName>
        <fullName evidence="4">VRR-NUC domain-containing protein</fullName>
    </recommendedName>
</protein>
<evidence type="ECO:0000256" key="2">
    <source>
        <dbReference type="ARBA" id="ARBA00022722"/>
    </source>
</evidence>
<dbReference type="Gene3D" id="3.40.1350.10">
    <property type="match status" value="1"/>
</dbReference>
<reference evidence="5 6" key="1">
    <citation type="submission" date="2016-01" db="EMBL/GenBank/DDBJ databases">
        <title>Complete genome sequence of strain Lentibacillus amyloliquefaciens LAM0015T isolated from saline sediment.</title>
        <authorList>
            <person name="Wang J.-L."/>
            <person name="He M.-X."/>
        </authorList>
    </citation>
    <scope>NUCLEOTIDE SEQUENCE [LARGE SCALE GENOMIC DNA]</scope>
    <source>
        <strain evidence="5 6">LAM0015</strain>
    </source>
</reference>
<dbReference type="InterPro" id="IPR014883">
    <property type="entry name" value="VRR_NUC"/>
</dbReference>
<dbReference type="AlphaFoldDB" id="A0A0U3NV51"/>
<evidence type="ECO:0000313" key="5">
    <source>
        <dbReference type="EMBL" id="ALX50443.1"/>
    </source>
</evidence>
<sequence>MRESDVQNSVRLALNPYATIFRGNVGKVRMTDGRWFDTGLPKGFSDLFGFRKTDGKMIFLEIKNAKGRLRDDQRHFLEAVSQYDVISGVARSVEEAIEIVERGLKFNELH</sequence>
<comment type="cofactor">
    <cofactor evidence="1">
        <name>Mg(2+)</name>
        <dbReference type="ChEBI" id="CHEBI:18420"/>
    </cofactor>
</comment>
<dbReference type="GO" id="GO:0016788">
    <property type="term" value="F:hydrolase activity, acting on ester bonds"/>
    <property type="evidence" value="ECO:0007669"/>
    <property type="project" value="InterPro"/>
</dbReference>
<proteinExistence type="predicted"/>
<dbReference type="InterPro" id="IPR011856">
    <property type="entry name" value="tRNA_endonuc-like_dom_sf"/>
</dbReference>
<gene>
    <name evidence="5" type="ORF">AOX59_18775</name>
</gene>
<dbReference type="SMART" id="SM00990">
    <property type="entry name" value="VRR_NUC"/>
    <property type="match status" value="1"/>
</dbReference>
<evidence type="ECO:0000259" key="4">
    <source>
        <dbReference type="SMART" id="SM00990"/>
    </source>
</evidence>
<keyword evidence="6" id="KW-1185">Reference proteome</keyword>
<organism evidence="5 6">
    <name type="scientific">Lentibacillus amyloliquefaciens</name>
    <dbReference type="NCBI Taxonomy" id="1472767"/>
    <lineage>
        <taxon>Bacteria</taxon>
        <taxon>Bacillati</taxon>
        <taxon>Bacillota</taxon>
        <taxon>Bacilli</taxon>
        <taxon>Bacillales</taxon>
        <taxon>Bacillaceae</taxon>
        <taxon>Lentibacillus</taxon>
    </lineage>
</organism>
<feature type="domain" description="VRR-NUC" evidence="4">
    <location>
        <begin position="1"/>
        <end position="94"/>
    </location>
</feature>
<dbReference type="STRING" id="1472767.AOX59_18775"/>
<dbReference type="OrthoDB" id="1697409at2"/>
<keyword evidence="3" id="KW-0378">Hydrolase</keyword>
<dbReference type="EMBL" id="CP013862">
    <property type="protein sequence ID" value="ALX50443.1"/>
    <property type="molecule type" value="Genomic_DNA"/>
</dbReference>
<evidence type="ECO:0000256" key="1">
    <source>
        <dbReference type="ARBA" id="ARBA00001946"/>
    </source>
</evidence>
<dbReference type="KEGG" id="lao:AOX59_18775"/>
<keyword evidence="2" id="KW-0540">Nuclease</keyword>